<dbReference type="Proteomes" id="UP000637002">
    <property type="component" value="Unassembled WGS sequence"/>
</dbReference>
<dbReference type="GO" id="GO:0005524">
    <property type="term" value="F:ATP binding"/>
    <property type="evidence" value="ECO:0007669"/>
    <property type="project" value="UniProtKB-KW"/>
</dbReference>
<dbReference type="InterPro" id="IPR020845">
    <property type="entry name" value="AMP-binding_CS"/>
</dbReference>
<evidence type="ECO:0000313" key="8">
    <source>
        <dbReference type="Proteomes" id="UP000637002"/>
    </source>
</evidence>
<evidence type="ECO:0000259" key="5">
    <source>
        <dbReference type="Pfam" id="PF00501"/>
    </source>
</evidence>
<evidence type="ECO:0000313" key="7">
    <source>
        <dbReference type="EMBL" id="GGC63198.1"/>
    </source>
</evidence>
<dbReference type="InterPro" id="IPR000873">
    <property type="entry name" value="AMP-dep_synth/lig_dom"/>
</dbReference>
<proteinExistence type="inferred from homology"/>
<keyword evidence="3" id="KW-0547">Nucleotide-binding</keyword>
<evidence type="ECO:0000256" key="4">
    <source>
        <dbReference type="ARBA" id="ARBA00022840"/>
    </source>
</evidence>
<dbReference type="GO" id="GO:0004467">
    <property type="term" value="F:long-chain fatty acid-CoA ligase activity"/>
    <property type="evidence" value="ECO:0007669"/>
    <property type="project" value="TreeGrafter"/>
</dbReference>
<organism evidence="7 8">
    <name type="scientific">Chelatococcus reniformis</name>
    <dbReference type="NCBI Taxonomy" id="1494448"/>
    <lineage>
        <taxon>Bacteria</taxon>
        <taxon>Pseudomonadati</taxon>
        <taxon>Pseudomonadota</taxon>
        <taxon>Alphaproteobacteria</taxon>
        <taxon>Hyphomicrobiales</taxon>
        <taxon>Chelatococcaceae</taxon>
        <taxon>Chelatococcus</taxon>
    </lineage>
</organism>
<dbReference type="Pfam" id="PF00501">
    <property type="entry name" value="AMP-binding"/>
    <property type="match status" value="1"/>
</dbReference>
<dbReference type="AlphaFoldDB" id="A0A916XC71"/>
<dbReference type="PANTHER" id="PTHR43107">
    <property type="entry name" value="LONG-CHAIN FATTY ACID TRANSPORT PROTEIN"/>
    <property type="match status" value="1"/>
</dbReference>
<dbReference type="InterPro" id="IPR042099">
    <property type="entry name" value="ANL_N_sf"/>
</dbReference>
<evidence type="ECO:0000259" key="6">
    <source>
        <dbReference type="Pfam" id="PF13193"/>
    </source>
</evidence>
<sequence length="537" mass="58014">MIDIEDSRTWVLPQMLAVRAASHADKRFVQIVDGDALTFAEAAHDADKVAGHLLALGVSPGDKVAVFVRNSLDFVRAWTGLGRLAAVCVLLNTELKGAFLAHQLENCGAAVAIVGADLLPVLADIAPRLSALRTVLVAEDEAVPGEAPSGWNLLPFSGWRRAATYDGPMPQAHDIAAIMYTSGTTGPAKGVLMPQAHCFLFGFGAVDCLKVSEADTYYIVLPLFHANGLFMQLYACLIAGATAVVRRRFSAAGWLNDVQRYGATITNALGVVSAFVVDTPPRPDDRDHKLRLVLAAPNPAEHVPVWRERFGIAAVSSGFGMTEVNIVAWGSAEGTLPGSAGKPYDRFFEVSIRDPQTDAELAIGDVGEIMVRPRLASGFMAGYHAMPDKTVEAWRNLWFHTGDAGRIDTDGYLHYVDRIKDCIRRRGENISSFEVEQVIAQVPGVAEVAAFAVPATLSGGEDEVMLAVIARPGARLTPEDIARHADPELPRFALPRYIEIVDALPKTPTEKVRKAELRRRGIGPATWDRELAKSRSA</sequence>
<comment type="similarity">
    <text evidence="1">Belongs to the ATP-dependent AMP-binding enzyme family.</text>
</comment>
<feature type="domain" description="AMP-dependent synthetase/ligase" evidence="5">
    <location>
        <begin position="18"/>
        <end position="383"/>
    </location>
</feature>
<dbReference type="InterPro" id="IPR025110">
    <property type="entry name" value="AMP-bd_C"/>
</dbReference>
<dbReference type="PROSITE" id="PS00455">
    <property type="entry name" value="AMP_BINDING"/>
    <property type="match status" value="1"/>
</dbReference>
<evidence type="ECO:0000256" key="2">
    <source>
        <dbReference type="ARBA" id="ARBA00022598"/>
    </source>
</evidence>
<dbReference type="GO" id="GO:0005324">
    <property type="term" value="F:long-chain fatty acid transmembrane transporter activity"/>
    <property type="evidence" value="ECO:0007669"/>
    <property type="project" value="TreeGrafter"/>
</dbReference>
<dbReference type="PANTHER" id="PTHR43107:SF15">
    <property type="entry name" value="FATTY ACID TRANSPORT PROTEIN 3, ISOFORM A"/>
    <property type="match status" value="1"/>
</dbReference>
<comment type="caution">
    <text evidence="7">The sequence shown here is derived from an EMBL/GenBank/DDBJ whole genome shotgun (WGS) entry which is preliminary data.</text>
</comment>
<keyword evidence="8" id="KW-1185">Reference proteome</keyword>
<evidence type="ECO:0000256" key="1">
    <source>
        <dbReference type="ARBA" id="ARBA00006432"/>
    </source>
</evidence>
<name>A0A916XC71_9HYPH</name>
<protein>
    <submittedName>
        <fullName evidence="7">ATP-dependent acyl-CoA ligase</fullName>
    </submittedName>
</protein>
<reference evidence="7" key="2">
    <citation type="submission" date="2020-09" db="EMBL/GenBank/DDBJ databases">
        <authorList>
            <person name="Sun Q."/>
            <person name="Zhou Y."/>
        </authorList>
    </citation>
    <scope>NUCLEOTIDE SEQUENCE</scope>
    <source>
        <strain evidence="7">CGMCC 1.12919</strain>
    </source>
</reference>
<evidence type="ECO:0000256" key="3">
    <source>
        <dbReference type="ARBA" id="ARBA00022741"/>
    </source>
</evidence>
<dbReference type="GO" id="GO:0005886">
    <property type="term" value="C:plasma membrane"/>
    <property type="evidence" value="ECO:0007669"/>
    <property type="project" value="TreeGrafter"/>
</dbReference>
<dbReference type="Gene3D" id="3.30.300.30">
    <property type="match status" value="1"/>
</dbReference>
<accession>A0A916XC71</accession>
<dbReference type="GO" id="GO:0044539">
    <property type="term" value="P:long-chain fatty acid import into cell"/>
    <property type="evidence" value="ECO:0007669"/>
    <property type="project" value="TreeGrafter"/>
</dbReference>
<reference evidence="7" key="1">
    <citation type="journal article" date="2014" name="Int. J. Syst. Evol. Microbiol.">
        <title>Complete genome sequence of Corynebacterium casei LMG S-19264T (=DSM 44701T), isolated from a smear-ripened cheese.</title>
        <authorList>
            <consortium name="US DOE Joint Genome Institute (JGI-PGF)"/>
            <person name="Walter F."/>
            <person name="Albersmeier A."/>
            <person name="Kalinowski J."/>
            <person name="Ruckert C."/>
        </authorList>
    </citation>
    <scope>NUCLEOTIDE SEQUENCE</scope>
    <source>
        <strain evidence="7">CGMCC 1.12919</strain>
    </source>
</reference>
<keyword evidence="4" id="KW-0067">ATP-binding</keyword>
<dbReference type="SUPFAM" id="SSF56801">
    <property type="entry name" value="Acetyl-CoA synthetase-like"/>
    <property type="match status" value="1"/>
</dbReference>
<dbReference type="Pfam" id="PF13193">
    <property type="entry name" value="AMP-binding_C"/>
    <property type="match status" value="1"/>
</dbReference>
<dbReference type="Gene3D" id="3.40.50.12780">
    <property type="entry name" value="N-terminal domain of ligase-like"/>
    <property type="match status" value="1"/>
</dbReference>
<gene>
    <name evidence="7" type="ORF">GCM10010994_22260</name>
</gene>
<keyword evidence="2 7" id="KW-0436">Ligase</keyword>
<dbReference type="RefSeq" id="WP_188609200.1">
    <property type="nucleotide sequence ID" value="NZ_BMGG01000003.1"/>
</dbReference>
<dbReference type="InterPro" id="IPR045851">
    <property type="entry name" value="AMP-bd_C_sf"/>
</dbReference>
<feature type="domain" description="AMP-binding enzyme C-terminal" evidence="6">
    <location>
        <begin position="434"/>
        <end position="511"/>
    </location>
</feature>
<dbReference type="EMBL" id="BMGG01000003">
    <property type="protein sequence ID" value="GGC63198.1"/>
    <property type="molecule type" value="Genomic_DNA"/>
</dbReference>